<feature type="compositionally biased region" description="Polar residues" evidence="5">
    <location>
        <begin position="254"/>
        <end position="269"/>
    </location>
</feature>
<dbReference type="InterPro" id="IPR036259">
    <property type="entry name" value="MFS_trans_sf"/>
</dbReference>
<feature type="transmembrane region" description="Helical" evidence="6">
    <location>
        <begin position="12"/>
        <end position="29"/>
    </location>
</feature>
<evidence type="ECO:0008006" key="9">
    <source>
        <dbReference type="Google" id="ProtNLM"/>
    </source>
</evidence>
<feature type="compositionally biased region" description="Polar residues" evidence="5">
    <location>
        <begin position="408"/>
        <end position="419"/>
    </location>
</feature>
<keyword evidence="2 6" id="KW-0812">Transmembrane</keyword>
<evidence type="ECO:0000256" key="5">
    <source>
        <dbReference type="SAM" id="MobiDB-lite"/>
    </source>
</evidence>
<dbReference type="InterPro" id="IPR011701">
    <property type="entry name" value="MFS"/>
</dbReference>
<feature type="transmembrane region" description="Helical" evidence="6">
    <location>
        <begin position="183"/>
        <end position="204"/>
    </location>
</feature>
<comment type="caution">
    <text evidence="7">The sequence shown here is derived from an EMBL/GenBank/DDBJ whole genome shotgun (WGS) entry which is preliminary data.</text>
</comment>
<sequence>MALISAEPTIFMYMASYGILIILSQDFILSRLCFAQLGDPDCGNSSTPSASSQTSPSSFTSPLHFYPNPEGEWTPVGETADQNSRAREVQEEAVRLYMGATITLSVTSILSCSKKVLMIAPVVCMIMWALGIVVLATFPQLPIYLIFIAIAIGNISGGYVTLKSAVTSYVIQKSPESQRTVRLSMLEAAIFLGGAVGLLSLPFLTDYLGATHAVLFLGAEGLAVINFLYIIFILPDDGGSPRSSNVGEDEVDSPGQSPPSDHNYGTFQGTGHSVLSQGSHITASRHTVADIIETSPEGEDCGDYSVLPVSLRGGGSRSGTPPELTVKPESPDNHSPYGTPTPDMFSQENYLHARHALSAAFGIVTSVAGMSNPASRYGTPPEYPSDLQYVPGDVSEDVGRSRSRSYPAPNSTPISVQQRSAKACEVKAGVVKGVSMRDDLLTSRWGERVGFERAVDEVDSEEAPNTSGRASSSLYPEIMTVTHSFCLTDDSSHCSDDHRSHCTDSCISDVSHPSFDHCHSDGWLGDGHCPDGDHCHCDDPGDACDGQVIPRAFTRDPQRPASSESLYHEANAKEEKGYEKLKEEERVSAITQAKGEKYEREDDGEHDGVFGRLLDALRTTFRYRPNGVRNMVVASVIANFFISFVVPAESDVIFLYVKAKLGWSFTRYATFFALKCGVDGVALLLLLPLLRRCLGLRDASLGVLGGLSRAAYFIVLGSAYKPSMVFGALVTAVFGQYLFVSVRAIMSSLVGENEQGRVFTVLSSVDQLAQLFGSLAYDNLFPVFLTKNMPGVTLMLAGLAALIPTVIFGVLYFNLDNATGKKRSEVRPLLADT</sequence>
<feature type="compositionally biased region" description="Basic and acidic residues" evidence="5">
    <location>
        <begin position="566"/>
        <end position="583"/>
    </location>
</feature>
<feature type="transmembrane region" description="Helical" evidence="6">
    <location>
        <begin position="789"/>
        <end position="813"/>
    </location>
</feature>
<reference evidence="7 8" key="2">
    <citation type="submission" date="2019-01" db="EMBL/GenBank/DDBJ databases">
        <title>The decoding of complex shrimp genome reveals the adaptation for benthos swimmer, frequently molting mechanism and breeding impact on genome.</title>
        <authorList>
            <person name="Sun Y."/>
            <person name="Gao Y."/>
            <person name="Yu Y."/>
        </authorList>
    </citation>
    <scope>NUCLEOTIDE SEQUENCE [LARGE SCALE GENOMIC DNA]</scope>
    <source>
        <tissue evidence="7">Muscle</tissue>
    </source>
</reference>
<protein>
    <recommendedName>
        <fullName evidence="9">Proton-coupled folate transporter</fullName>
    </recommendedName>
</protein>
<keyword evidence="3 6" id="KW-1133">Transmembrane helix</keyword>
<proteinExistence type="predicted"/>
<evidence type="ECO:0000313" key="7">
    <source>
        <dbReference type="EMBL" id="ROT86012.1"/>
    </source>
</evidence>
<organism evidence="7 8">
    <name type="scientific">Penaeus vannamei</name>
    <name type="common">Whiteleg shrimp</name>
    <name type="synonym">Litopenaeus vannamei</name>
    <dbReference type="NCBI Taxonomy" id="6689"/>
    <lineage>
        <taxon>Eukaryota</taxon>
        <taxon>Metazoa</taxon>
        <taxon>Ecdysozoa</taxon>
        <taxon>Arthropoda</taxon>
        <taxon>Crustacea</taxon>
        <taxon>Multicrustacea</taxon>
        <taxon>Malacostraca</taxon>
        <taxon>Eumalacostraca</taxon>
        <taxon>Eucarida</taxon>
        <taxon>Decapoda</taxon>
        <taxon>Dendrobranchiata</taxon>
        <taxon>Penaeoidea</taxon>
        <taxon>Penaeidae</taxon>
        <taxon>Penaeus</taxon>
    </lineage>
</organism>
<dbReference type="OrthoDB" id="6363752at2759"/>
<evidence type="ECO:0000256" key="6">
    <source>
        <dbReference type="SAM" id="Phobius"/>
    </source>
</evidence>
<dbReference type="PANTHER" id="PTHR23507:SF1">
    <property type="entry name" value="FI18259P1-RELATED"/>
    <property type="match status" value="1"/>
</dbReference>
<evidence type="ECO:0000256" key="3">
    <source>
        <dbReference type="ARBA" id="ARBA00022989"/>
    </source>
</evidence>
<comment type="subcellular location">
    <subcellularLocation>
        <location evidence="1">Membrane</location>
        <topology evidence="1">Multi-pass membrane protein</topology>
    </subcellularLocation>
</comment>
<dbReference type="SUPFAM" id="SSF103473">
    <property type="entry name" value="MFS general substrate transporter"/>
    <property type="match status" value="2"/>
</dbReference>
<feature type="transmembrane region" description="Helical" evidence="6">
    <location>
        <begin position="210"/>
        <end position="234"/>
    </location>
</feature>
<evidence type="ECO:0000313" key="8">
    <source>
        <dbReference type="Proteomes" id="UP000283509"/>
    </source>
</evidence>
<feature type="region of interest" description="Disordered" evidence="5">
    <location>
        <begin position="242"/>
        <end position="269"/>
    </location>
</feature>
<dbReference type="Pfam" id="PF07690">
    <property type="entry name" value="MFS_1"/>
    <property type="match status" value="1"/>
</dbReference>
<feature type="transmembrane region" description="Helical" evidence="6">
    <location>
        <begin position="628"/>
        <end position="648"/>
    </location>
</feature>
<name>A0A423UBC1_PENVA</name>
<reference evidence="7 8" key="1">
    <citation type="submission" date="2018-04" db="EMBL/GenBank/DDBJ databases">
        <authorList>
            <person name="Zhang X."/>
            <person name="Yuan J."/>
            <person name="Li F."/>
            <person name="Xiang J."/>
        </authorList>
    </citation>
    <scope>NUCLEOTIDE SEQUENCE [LARGE SCALE GENOMIC DNA]</scope>
    <source>
        <tissue evidence="7">Muscle</tissue>
    </source>
</reference>
<feature type="transmembrane region" description="Helical" evidence="6">
    <location>
        <begin position="143"/>
        <end position="162"/>
    </location>
</feature>
<evidence type="ECO:0000256" key="1">
    <source>
        <dbReference type="ARBA" id="ARBA00004141"/>
    </source>
</evidence>
<dbReference type="Gene3D" id="1.20.1250.20">
    <property type="entry name" value="MFS general substrate transporter like domains"/>
    <property type="match status" value="2"/>
</dbReference>
<evidence type="ECO:0000256" key="2">
    <source>
        <dbReference type="ARBA" id="ARBA00022692"/>
    </source>
</evidence>
<keyword evidence="4 6" id="KW-0472">Membrane</keyword>
<feature type="transmembrane region" description="Helical" evidence="6">
    <location>
        <begin position="116"/>
        <end position="137"/>
    </location>
</feature>
<feature type="transmembrane region" description="Helical" evidence="6">
    <location>
        <begin position="668"/>
        <end position="689"/>
    </location>
</feature>
<evidence type="ECO:0000256" key="4">
    <source>
        <dbReference type="ARBA" id="ARBA00023136"/>
    </source>
</evidence>
<dbReference type="Proteomes" id="UP000283509">
    <property type="component" value="Unassembled WGS sequence"/>
</dbReference>
<dbReference type="EMBL" id="QCYY01000057">
    <property type="protein sequence ID" value="ROT86012.1"/>
    <property type="molecule type" value="Genomic_DNA"/>
</dbReference>
<dbReference type="AlphaFoldDB" id="A0A423UBC1"/>
<accession>A0A423UBC1</accession>
<dbReference type="PANTHER" id="PTHR23507">
    <property type="entry name" value="ZGC:174356"/>
    <property type="match status" value="1"/>
</dbReference>
<dbReference type="GO" id="GO:0016020">
    <property type="term" value="C:membrane"/>
    <property type="evidence" value="ECO:0007669"/>
    <property type="project" value="UniProtKB-SubCell"/>
</dbReference>
<feature type="region of interest" description="Disordered" evidence="5">
    <location>
        <begin position="312"/>
        <end position="341"/>
    </location>
</feature>
<dbReference type="GO" id="GO:0022857">
    <property type="term" value="F:transmembrane transporter activity"/>
    <property type="evidence" value="ECO:0007669"/>
    <property type="project" value="InterPro"/>
</dbReference>
<feature type="region of interest" description="Disordered" evidence="5">
    <location>
        <begin position="555"/>
        <end position="583"/>
    </location>
</feature>
<feature type="region of interest" description="Disordered" evidence="5">
    <location>
        <begin position="377"/>
        <end position="419"/>
    </location>
</feature>
<gene>
    <name evidence="7" type="ORF">C7M84_022557</name>
</gene>
<keyword evidence="8" id="KW-1185">Reference proteome</keyword>